<keyword evidence="1" id="KW-1185">Reference proteome</keyword>
<dbReference type="Proteomes" id="UP000790787">
    <property type="component" value="Chromosome 12"/>
</dbReference>
<sequence length="110" mass="13061">MQEELNQFERSKVWHLVQKSKNRTVIGTRWAFGNKLDEQANITRNKARLVVQGYNQEEDIDYEETFSHVARMEAIRVFIAFAAHMEFTLYQLDVKNAFLNGYLKEEVFVK</sequence>
<organism evidence="1 2">
    <name type="scientific">Nicotiana tabacum</name>
    <name type="common">Common tobacco</name>
    <dbReference type="NCBI Taxonomy" id="4097"/>
    <lineage>
        <taxon>Eukaryota</taxon>
        <taxon>Viridiplantae</taxon>
        <taxon>Streptophyta</taxon>
        <taxon>Embryophyta</taxon>
        <taxon>Tracheophyta</taxon>
        <taxon>Spermatophyta</taxon>
        <taxon>Magnoliopsida</taxon>
        <taxon>eudicotyledons</taxon>
        <taxon>Gunneridae</taxon>
        <taxon>Pentapetalae</taxon>
        <taxon>asterids</taxon>
        <taxon>lamiids</taxon>
        <taxon>Solanales</taxon>
        <taxon>Solanaceae</taxon>
        <taxon>Nicotianoideae</taxon>
        <taxon>Nicotianeae</taxon>
        <taxon>Nicotiana</taxon>
    </lineage>
</organism>
<protein>
    <submittedName>
        <fullName evidence="2">Mitochondrial protein AtMg00820</fullName>
    </submittedName>
</protein>
<evidence type="ECO:0000313" key="2">
    <source>
        <dbReference type="RefSeq" id="XP_075083614.1"/>
    </source>
</evidence>
<reference evidence="1" key="1">
    <citation type="journal article" date="2014" name="Nat. Commun.">
        <title>The tobacco genome sequence and its comparison with those of tomato and potato.</title>
        <authorList>
            <person name="Sierro N."/>
            <person name="Battey J.N."/>
            <person name="Ouadi S."/>
            <person name="Bakaher N."/>
            <person name="Bovet L."/>
            <person name="Willig A."/>
            <person name="Goepfert S."/>
            <person name="Peitsch M.C."/>
            <person name="Ivanov N.V."/>
        </authorList>
    </citation>
    <scope>NUCLEOTIDE SEQUENCE [LARGE SCALE GENOMIC DNA]</scope>
</reference>
<gene>
    <name evidence="2" type="primary">LOC142167350</name>
</gene>
<reference evidence="2" key="2">
    <citation type="submission" date="2025-08" db="UniProtKB">
        <authorList>
            <consortium name="RefSeq"/>
        </authorList>
    </citation>
    <scope>IDENTIFICATION</scope>
    <source>
        <tissue evidence="2">Leaf</tissue>
    </source>
</reference>
<accession>A0AC58SF77</accession>
<name>A0AC58SF77_TOBAC</name>
<proteinExistence type="predicted"/>
<evidence type="ECO:0000313" key="1">
    <source>
        <dbReference type="Proteomes" id="UP000790787"/>
    </source>
</evidence>
<dbReference type="RefSeq" id="XP_075083614.1">
    <property type="nucleotide sequence ID" value="XM_075227513.1"/>
</dbReference>